<reference evidence="3 4" key="1">
    <citation type="submission" date="2017-03" db="EMBL/GenBank/DDBJ databases">
        <authorList>
            <person name="Afonso C.L."/>
            <person name="Miller P.J."/>
            <person name="Scott M.A."/>
            <person name="Spackman E."/>
            <person name="Goraichik I."/>
            <person name="Dimitrov K.M."/>
            <person name="Suarez D.L."/>
            <person name="Swayne D.E."/>
        </authorList>
    </citation>
    <scope>NUCLEOTIDE SEQUENCE [LARGE SCALE GENOMIC DNA]</scope>
    <source>
        <strain evidence="3 4">DNF00076</strain>
    </source>
</reference>
<protein>
    <submittedName>
        <fullName evidence="3">Peptidoglycan domain protein</fullName>
    </submittedName>
</protein>
<dbReference type="InterPro" id="IPR018247">
    <property type="entry name" value="EF_Hand_1_Ca_BS"/>
</dbReference>
<comment type="caution">
    <text evidence="3">The sequence shown here is derived from an EMBL/GenBank/DDBJ whole genome shotgun (WGS) entry which is preliminary data.</text>
</comment>
<dbReference type="Pfam" id="PF09374">
    <property type="entry name" value="PG_binding_3"/>
    <property type="match status" value="1"/>
</dbReference>
<dbReference type="PROSITE" id="PS00018">
    <property type="entry name" value="EF_HAND_1"/>
    <property type="match status" value="1"/>
</dbReference>
<dbReference type="EMBL" id="NBAX01000001">
    <property type="protein sequence ID" value="PNP96386.1"/>
    <property type="molecule type" value="Genomic_DNA"/>
</dbReference>
<dbReference type="InterPro" id="IPR018537">
    <property type="entry name" value="Peptidoglycan-bd_3"/>
</dbReference>
<name>A0A2K0XPC7_9BACT</name>
<evidence type="ECO:0000259" key="2">
    <source>
        <dbReference type="Pfam" id="PF09374"/>
    </source>
</evidence>
<accession>A0A2K0XPC7</accession>
<gene>
    <name evidence="3" type="ORF">BFS16_00430</name>
</gene>
<dbReference type="SUPFAM" id="SSF53955">
    <property type="entry name" value="Lysozyme-like"/>
    <property type="match status" value="1"/>
</dbReference>
<evidence type="ECO:0000259" key="1">
    <source>
        <dbReference type="Pfam" id="PF05838"/>
    </source>
</evidence>
<dbReference type="Proteomes" id="UP000236634">
    <property type="component" value="Unassembled WGS sequence"/>
</dbReference>
<proteinExistence type="predicted"/>
<dbReference type="CDD" id="cd13926">
    <property type="entry name" value="N-acetylmuramidase_GH108"/>
    <property type="match status" value="1"/>
</dbReference>
<evidence type="ECO:0000313" key="3">
    <source>
        <dbReference type="EMBL" id="PNP96386.1"/>
    </source>
</evidence>
<dbReference type="RefSeq" id="WP_103002340.1">
    <property type="nucleotide sequence ID" value="NZ_NBAX01000001.1"/>
</dbReference>
<sequence>MARIEVLAPFILSWEGGFVNDPRDRGGATNKGVTIRTWQRQGYDKNGDGRIDVRDLKLITDADATRIMRLNFWNRWNADEIEDQSIANLLVDWVWGSGKYGITIPQRLLGVKPDGIVGAMTINAINGQDAHVLFKKLWLRRKQYLERLVANNPLQKVFLSGWLRRLRGIQYGSLKYNNDKIIRF</sequence>
<dbReference type="Pfam" id="PF05838">
    <property type="entry name" value="Glyco_hydro_108"/>
    <property type="match status" value="1"/>
</dbReference>
<dbReference type="Gene3D" id="1.20.141.10">
    <property type="entry name" value="Chitosanase, subunit A, domain 1"/>
    <property type="match status" value="1"/>
</dbReference>
<dbReference type="AlphaFoldDB" id="A0A2K0XPC7"/>
<feature type="domain" description="TtsA-like Glycoside hydrolase family 108" evidence="1">
    <location>
        <begin position="10"/>
        <end position="98"/>
    </location>
</feature>
<feature type="domain" description="Peptidoglycan binding" evidence="2">
    <location>
        <begin position="101"/>
        <end position="166"/>
    </location>
</feature>
<dbReference type="InterPro" id="IPR008565">
    <property type="entry name" value="TtsA-like_GH18_dom"/>
</dbReference>
<organism evidence="3 4">
    <name type="scientific">Hoylesella timonensis</name>
    <dbReference type="NCBI Taxonomy" id="386414"/>
    <lineage>
        <taxon>Bacteria</taxon>
        <taxon>Pseudomonadati</taxon>
        <taxon>Bacteroidota</taxon>
        <taxon>Bacteroidia</taxon>
        <taxon>Bacteroidales</taxon>
        <taxon>Prevotellaceae</taxon>
        <taxon>Hoylesella</taxon>
    </lineage>
</organism>
<dbReference type="InterPro" id="IPR023346">
    <property type="entry name" value="Lysozyme-like_dom_sf"/>
</dbReference>
<evidence type="ECO:0000313" key="4">
    <source>
        <dbReference type="Proteomes" id="UP000236634"/>
    </source>
</evidence>